<dbReference type="InterPro" id="IPR036388">
    <property type="entry name" value="WH-like_DNA-bd_sf"/>
</dbReference>
<name>A0A2A6B3Q8_PRIPA</name>
<dbReference type="Pfam" id="PF01090">
    <property type="entry name" value="Ribosomal_S19e"/>
    <property type="match status" value="1"/>
</dbReference>
<dbReference type="InterPro" id="IPR013087">
    <property type="entry name" value="Znf_C2H2_type"/>
</dbReference>
<dbReference type="GO" id="GO:0000028">
    <property type="term" value="P:ribosomal small subunit assembly"/>
    <property type="evidence" value="ECO:0000318"/>
    <property type="project" value="GO_Central"/>
</dbReference>
<protein>
    <submittedName>
        <fullName evidence="4">Ribosomal protein</fullName>
    </submittedName>
</protein>
<dbReference type="SMART" id="SM00355">
    <property type="entry name" value="ZnF_C2H2"/>
    <property type="match status" value="2"/>
</dbReference>
<dbReference type="InterPro" id="IPR036390">
    <property type="entry name" value="WH_DNA-bd_sf"/>
</dbReference>
<dbReference type="Gene3D" id="3.30.160.60">
    <property type="entry name" value="Classic Zinc Finger"/>
    <property type="match status" value="1"/>
</dbReference>
<dbReference type="Proteomes" id="UP000005239">
    <property type="component" value="Unassembled WGS sequence"/>
</dbReference>
<dbReference type="GO" id="GO:0003735">
    <property type="term" value="F:structural constituent of ribosome"/>
    <property type="evidence" value="ECO:0000318"/>
    <property type="project" value="GO_Central"/>
</dbReference>
<dbReference type="SMART" id="SM01413">
    <property type="entry name" value="Ribosomal_S19e"/>
    <property type="match status" value="1"/>
</dbReference>
<evidence type="ECO:0000256" key="1">
    <source>
        <dbReference type="ARBA" id="ARBA00010014"/>
    </source>
</evidence>
<dbReference type="GO" id="GO:0022627">
    <property type="term" value="C:cytosolic small ribosomal subunit"/>
    <property type="evidence" value="ECO:0000318"/>
    <property type="project" value="GO_Central"/>
</dbReference>
<dbReference type="InterPro" id="IPR001266">
    <property type="entry name" value="Ribosomal_eS19"/>
</dbReference>
<dbReference type="AlphaFoldDB" id="A0A2A6B3Q8"/>
<accession>A0A2A6B3Q8</accession>
<dbReference type="GO" id="GO:0006412">
    <property type="term" value="P:translation"/>
    <property type="evidence" value="ECO:0007669"/>
    <property type="project" value="InterPro"/>
</dbReference>
<dbReference type="OrthoDB" id="5803872at2759"/>
<dbReference type="FunFam" id="1.10.10.10:FF:000786">
    <property type="entry name" value="Ribosomal protein"/>
    <property type="match status" value="1"/>
</dbReference>
<dbReference type="EnsemblMetazoa" id="PPA08831.1">
    <property type="protein sequence ID" value="PPA08831.1"/>
    <property type="gene ID" value="WBGene00098385"/>
</dbReference>
<evidence type="ECO:0000313" key="5">
    <source>
        <dbReference type="Proteomes" id="UP000005239"/>
    </source>
</evidence>
<keyword evidence="3" id="KW-0687">Ribonucleoprotein</keyword>
<evidence type="ECO:0000256" key="3">
    <source>
        <dbReference type="ARBA" id="ARBA00023274"/>
    </source>
</evidence>
<organism evidence="4 5">
    <name type="scientific">Pristionchus pacificus</name>
    <name type="common">Parasitic nematode worm</name>
    <dbReference type="NCBI Taxonomy" id="54126"/>
    <lineage>
        <taxon>Eukaryota</taxon>
        <taxon>Metazoa</taxon>
        <taxon>Ecdysozoa</taxon>
        <taxon>Nematoda</taxon>
        <taxon>Chromadorea</taxon>
        <taxon>Rhabditida</taxon>
        <taxon>Rhabditina</taxon>
        <taxon>Diplogasteromorpha</taxon>
        <taxon>Diplogasteroidea</taxon>
        <taxon>Neodiplogasteridae</taxon>
        <taxon>Pristionchus</taxon>
    </lineage>
</organism>
<keyword evidence="5" id="KW-1185">Reference proteome</keyword>
<keyword evidence="2" id="KW-0689">Ribosomal protein</keyword>
<reference evidence="4" key="2">
    <citation type="submission" date="2022-06" db="UniProtKB">
        <authorList>
            <consortium name="EnsemblMetazoa"/>
        </authorList>
    </citation>
    <scope>IDENTIFICATION</scope>
    <source>
        <strain evidence="4">PS312</strain>
    </source>
</reference>
<accession>A0A8R1YFQ5</accession>
<dbReference type="SUPFAM" id="SSF46785">
    <property type="entry name" value="Winged helix' DNA-binding domain"/>
    <property type="match status" value="1"/>
</dbReference>
<dbReference type="GO" id="GO:0003723">
    <property type="term" value="F:RNA binding"/>
    <property type="evidence" value="ECO:0000318"/>
    <property type="project" value="GO_Central"/>
</dbReference>
<proteinExistence type="inferred from homology"/>
<evidence type="ECO:0000256" key="2">
    <source>
        <dbReference type="ARBA" id="ARBA00022980"/>
    </source>
</evidence>
<comment type="similarity">
    <text evidence="1">Belongs to the eukaryotic ribosomal protein eS19 family.</text>
</comment>
<dbReference type="PANTHER" id="PTHR11710">
    <property type="entry name" value="40S RIBOSOMAL PROTEIN S19"/>
    <property type="match status" value="1"/>
</dbReference>
<evidence type="ECO:0000313" key="4">
    <source>
        <dbReference type="EnsemblMetazoa" id="PPA08831.1"/>
    </source>
</evidence>
<sequence length="529" mass="58080">MDPALLSYLTANQMVNQQLDFPLIMPRTAQVDVHVLFTPNNLQSVTIPQLVSLDTHLQPEVMTTSPSPELLLQFFNKNSFTNVSIASKLETPVIARQQLQPPQSLMSIFEKLVAAQQNSTIQRPLLVDQALPFATLGVQTTQSVLATPTSIVDLISLSPVLCPNNLPQQPYNPHSCGSPSATIDISELQTASIASESRSSPGSSASITEKTAMFSAILPTSATFAHLIPDTILSKSSQSRNLNISTSWQEETAVVGAGVASTSKSSSVEDEAELIMSDEEEERLFVIRYRPEDAFAGRQRRADHIAFHRKMKAMLKSLRGSDLICKICSKKVDRHENAFKVHIAEHATSGASQLECRYCGYETPSRVEMNVHMGERHPNGSERAYTDKRDHLKMIEVQRHEHCSCSVSCLFHDAINHDPFLIADSPGQVRQEALWRVSGRKDVVRLSSLAPAPPLIHGFDGYQPAAMREASNRGSLSASGSVIRKALKSLEALKWVDKSEDGKGRILSKQGRKDLDRIAADLRSTAAPA</sequence>
<gene>
    <name evidence="4" type="primary">WBGene00098385</name>
</gene>
<dbReference type="PANTHER" id="PTHR11710:SF0">
    <property type="entry name" value="40S RIBOSOMAL PROTEIN S19"/>
    <property type="match status" value="1"/>
</dbReference>
<reference evidence="5" key="1">
    <citation type="journal article" date="2008" name="Nat. Genet.">
        <title>The Pristionchus pacificus genome provides a unique perspective on nematode lifestyle and parasitism.</title>
        <authorList>
            <person name="Dieterich C."/>
            <person name="Clifton S.W."/>
            <person name="Schuster L.N."/>
            <person name="Chinwalla A."/>
            <person name="Delehaunty K."/>
            <person name="Dinkelacker I."/>
            <person name="Fulton L."/>
            <person name="Fulton R."/>
            <person name="Godfrey J."/>
            <person name="Minx P."/>
            <person name="Mitreva M."/>
            <person name="Roeseler W."/>
            <person name="Tian H."/>
            <person name="Witte H."/>
            <person name="Yang S.P."/>
            <person name="Wilson R.K."/>
            <person name="Sommer R.J."/>
        </authorList>
    </citation>
    <scope>NUCLEOTIDE SEQUENCE [LARGE SCALE GENOMIC DNA]</scope>
    <source>
        <strain evidence="5">PS312</strain>
    </source>
</reference>
<dbReference type="Gene3D" id="1.10.10.10">
    <property type="entry name" value="Winged helix-like DNA-binding domain superfamily/Winged helix DNA-binding domain"/>
    <property type="match status" value="1"/>
</dbReference>